<keyword evidence="2" id="KW-1185">Reference proteome</keyword>
<dbReference type="EMBL" id="JARAWJ010000014">
    <property type="protein sequence ID" value="MDX3039394.1"/>
    <property type="molecule type" value="Genomic_DNA"/>
</dbReference>
<name>A0ABU4MSH7_9ACTN</name>
<accession>A0ABU4MSH7</accession>
<evidence type="ECO:0000313" key="1">
    <source>
        <dbReference type="EMBL" id="MDX3039394.1"/>
    </source>
</evidence>
<dbReference type="Proteomes" id="UP001282474">
    <property type="component" value="Unassembled WGS sequence"/>
</dbReference>
<comment type="caution">
    <text evidence="1">The sequence shown here is derived from an EMBL/GenBank/DDBJ whole genome shotgun (WGS) entry which is preliminary data.</text>
</comment>
<proteinExistence type="predicted"/>
<organism evidence="1 2">
    <name type="scientific">Streptomyces caniscabiei</name>
    <dbReference type="NCBI Taxonomy" id="2746961"/>
    <lineage>
        <taxon>Bacteria</taxon>
        <taxon>Bacillati</taxon>
        <taxon>Actinomycetota</taxon>
        <taxon>Actinomycetes</taxon>
        <taxon>Kitasatosporales</taxon>
        <taxon>Streptomycetaceae</taxon>
        <taxon>Streptomyces</taxon>
    </lineage>
</organism>
<dbReference type="RefSeq" id="WP_319703464.1">
    <property type="nucleotide sequence ID" value="NZ_JARAWJ010000014.1"/>
</dbReference>
<protein>
    <recommendedName>
        <fullName evidence="3">Secreted protein</fullName>
    </recommendedName>
</protein>
<sequence length="108" mass="11678">MSDFVTALTGAGTAVAVGTVMVARSWPMPARHRGPRRVAELLSEFVPLDELLTAEAEFDAEYGATFAPDWRHCPGHDDGQPARNGWWCPNCRLPIPTHTTTTTIGGTS</sequence>
<reference evidence="1 2" key="1">
    <citation type="journal article" date="2023" name="Microb. Genom.">
        <title>Mesoterricola silvestris gen. nov., sp. nov., Mesoterricola sediminis sp. nov., Geothrix oryzae sp. nov., Geothrix edaphica sp. nov., Geothrix rubra sp. nov., and Geothrix limicola sp. nov., six novel members of Acidobacteriota isolated from soils.</title>
        <authorList>
            <person name="Weisberg A.J."/>
            <person name="Pearce E."/>
            <person name="Kramer C.G."/>
            <person name="Chang J.H."/>
            <person name="Clarke C.R."/>
        </authorList>
    </citation>
    <scope>NUCLEOTIDE SEQUENCE [LARGE SCALE GENOMIC DNA]</scope>
    <source>
        <strain evidence="1 2">NE20-4-1</strain>
    </source>
</reference>
<evidence type="ECO:0008006" key="3">
    <source>
        <dbReference type="Google" id="ProtNLM"/>
    </source>
</evidence>
<evidence type="ECO:0000313" key="2">
    <source>
        <dbReference type="Proteomes" id="UP001282474"/>
    </source>
</evidence>
<gene>
    <name evidence="1" type="ORF">PV383_19750</name>
</gene>